<evidence type="ECO:0000256" key="11">
    <source>
        <dbReference type="ARBA" id="ARBA00022824"/>
    </source>
</evidence>
<feature type="domain" description="Fibronectin type-III" evidence="32">
    <location>
        <begin position="806"/>
        <end position="894"/>
    </location>
</feature>
<evidence type="ECO:0000313" key="35">
    <source>
        <dbReference type="Proteomes" id="UP001314229"/>
    </source>
</evidence>
<evidence type="ECO:0000256" key="19">
    <source>
        <dbReference type="ARBA" id="ARBA00023250"/>
    </source>
</evidence>
<evidence type="ECO:0000256" key="30">
    <source>
        <dbReference type="SAM" id="Phobius"/>
    </source>
</evidence>
<dbReference type="PROSITE" id="PS50835">
    <property type="entry name" value="IG_LIKE"/>
    <property type="match status" value="2"/>
</dbReference>
<feature type="region of interest" description="Disordered" evidence="29">
    <location>
        <begin position="1"/>
        <end position="206"/>
    </location>
</feature>
<feature type="compositionally biased region" description="Low complexity" evidence="29">
    <location>
        <begin position="132"/>
        <end position="144"/>
    </location>
</feature>
<dbReference type="InterPro" id="IPR013783">
    <property type="entry name" value="Ig-like_fold"/>
</dbReference>
<dbReference type="InterPro" id="IPR002049">
    <property type="entry name" value="LE_dom"/>
</dbReference>
<keyword evidence="7 28" id="KW-0349">Heme</keyword>
<dbReference type="SUPFAM" id="SSF49265">
    <property type="entry name" value="Fibronectin type III"/>
    <property type="match status" value="4"/>
</dbReference>
<dbReference type="SMART" id="SM00060">
    <property type="entry name" value="FN3"/>
    <property type="match status" value="4"/>
</dbReference>
<evidence type="ECO:0000256" key="8">
    <source>
        <dbReference type="ARBA" id="ARBA00022723"/>
    </source>
</evidence>
<dbReference type="PROSITE" id="PS51406">
    <property type="entry name" value="FIBRINOGEN_C_2"/>
    <property type="match status" value="1"/>
</dbReference>
<evidence type="ECO:0000256" key="1">
    <source>
        <dbReference type="ARBA" id="ARBA00004174"/>
    </source>
</evidence>
<dbReference type="PRINTS" id="PR00463">
    <property type="entry name" value="EP450I"/>
</dbReference>
<dbReference type="PRINTS" id="PR00385">
    <property type="entry name" value="P450"/>
</dbReference>
<evidence type="ECO:0000256" key="3">
    <source>
        <dbReference type="ARBA" id="ARBA00004586"/>
    </source>
</evidence>
<dbReference type="PROSITE" id="PS50853">
    <property type="entry name" value="FN3"/>
    <property type="match status" value="2"/>
</dbReference>
<evidence type="ECO:0000313" key="34">
    <source>
        <dbReference type="EMBL" id="CAK6960492.1"/>
    </source>
</evidence>
<dbReference type="GO" id="GO:0031175">
    <property type="term" value="P:neuron projection development"/>
    <property type="evidence" value="ECO:0007669"/>
    <property type="project" value="TreeGrafter"/>
</dbReference>
<dbReference type="GO" id="GO:0008289">
    <property type="term" value="F:lipid binding"/>
    <property type="evidence" value="ECO:0007669"/>
    <property type="project" value="UniProtKB-KW"/>
</dbReference>
<keyword evidence="6" id="KW-0245">EGF-like domain</keyword>
<evidence type="ECO:0000256" key="18">
    <source>
        <dbReference type="ARBA" id="ARBA00023157"/>
    </source>
</evidence>
<evidence type="ECO:0000256" key="23">
    <source>
        <dbReference type="ARBA" id="ARBA00044217"/>
    </source>
</evidence>
<evidence type="ECO:0000256" key="24">
    <source>
        <dbReference type="ARBA" id="ARBA00044265"/>
    </source>
</evidence>
<keyword evidence="19" id="KW-0755">Steroidogenesis</keyword>
<evidence type="ECO:0000256" key="22">
    <source>
        <dbReference type="ARBA" id="ARBA00044116"/>
    </source>
</evidence>
<feature type="compositionally biased region" description="Polar residues" evidence="29">
    <location>
        <begin position="41"/>
        <end position="94"/>
    </location>
</feature>
<evidence type="ECO:0000256" key="21">
    <source>
        <dbReference type="ARBA" id="ARBA00044040"/>
    </source>
</evidence>
<evidence type="ECO:0000256" key="25">
    <source>
        <dbReference type="ARBA" id="ARBA00044282"/>
    </source>
</evidence>
<keyword evidence="14 28" id="KW-0408">Iron</keyword>
<dbReference type="GO" id="GO:0072359">
    <property type="term" value="P:circulatory system development"/>
    <property type="evidence" value="ECO:0007669"/>
    <property type="project" value="UniProtKB-ARBA"/>
</dbReference>
<evidence type="ECO:0000259" key="32">
    <source>
        <dbReference type="PROSITE" id="PS50853"/>
    </source>
</evidence>
<keyword evidence="13" id="KW-0560">Oxidoreductase</keyword>
<keyword evidence="18" id="KW-1015">Disulfide bond</keyword>
<dbReference type="InterPro" id="IPR003961">
    <property type="entry name" value="FN3_dom"/>
</dbReference>
<dbReference type="InterPro" id="IPR002181">
    <property type="entry name" value="Fibrinogen_a/b/g_C_dom"/>
</dbReference>
<comment type="subcellular location">
    <subcellularLocation>
        <location evidence="3">Endoplasmic reticulum membrane</location>
    </subcellularLocation>
    <subcellularLocation>
        <location evidence="1">Microsome membrane</location>
        <topology evidence="1">Peripheral membrane protein</topology>
    </subcellularLocation>
    <subcellularLocation>
        <location evidence="2">Secreted</location>
        <location evidence="2">Extracellular space</location>
        <location evidence="2">Extracellular matrix</location>
    </subcellularLocation>
</comment>
<evidence type="ECO:0000256" key="4">
    <source>
        <dbReference type="ARBA" id="ARBA00010617"/>
    </source>
</evidence>
<proteinExistence type="inferred from homology"/>
<evidence type="ECO:0000256" key="7">
    <source>
        <dbReference type="ARBA" id="ARBA00022617"/>
    </source>
</evidence>
<keyword evidence="17 30" id="KW-0472">Membrane</keyword>
<dbReference type="Pfam" id="PF00041">
    <property type="entry name" value="fn3"/>
    <property type="match status" value="3"/>
</dbReference>
<dbReference type="InterPro" id="IPR036396">
    <property type="entry name" value="Cyt_P450_sf"/>
</dbReference>
<dbReference type="InterPro" id="IPR050991">
    <property type="entry name" value="ECM_Regulatory_Proteins"/>
</dbReference>
<dbReference type="InterPro" id="IPR036056">
    <property type="entry name" value="Fibrinogen-like_C"/>
</dbReference>
<dbReference type="InterPro" id="IPR001128">
    <property type="entry name" value="Cyt_P450"/>
</dbReference>
<evidence type="ECO:0000256" key="29">
    <source>
        <dbReference type="SAM" id="MobiDB-lite"/>
    </source>
</evidence>
<feature type="domain" description="Fibrinogen C-terminal" evidence="33">
    <location>
        <begin position="1067"/>
        <end position="1250"/>
    </location>
</feature>
<dbReference type="CDD" id="cd00063">
    <property type="entry name" value="FN3"/>
    <property type="match status" value="3"/>
</dbReference>
<keyword evidence="16" id="KW-0446">Lipid-binding</keyword>
<feature type="transmembrane region" description="Helical" evidence="30">
    <location>
        <begin position="2119"/>
        <end position="2140"/>
    </location>
</feature>
<feature type="domain" description="Ig-like" evidence="31">
    <location>
        <begin position="1742"/>
        <end position="1839"/>
    </location>
</feature>
<dbReference type="InterPro" id="IPR036116">
    <property type="entry name" value="FN3_sf"/>
</dbReference>
<keyword evidence="30" id="KW-1133">Transmembrane helix</keyword>
<dbReference type="SUPFAM" id="SSF48264">
    <property type="entry name" value="Cytochrome P450"/>
    <property type="match status" value="1"/>
</dbReference>
<keyword evidence="11" id="KW-0256">Endoplasmic reticulum</keyword>
<dbReference type="SUPFAM" id="SSF48726">
    <property type="entry name" value="Immunoglobulin"/>
    <property type="match status" value="1"/>
</dbReference>
<dbReference type="Gene3D" id="2.60.40.10">
    <property type="entry name" value="Immunoglobulins"/>
    <property type="match status" value="5"/>
</dbReference>
<evidence type="ECO:0000256" key="13">
    <source>
        <dbReference type="ARBA" id="ARBA00023002"/>
    </source>
</evidence>
<keyword evidence="30" id="KW-0812">Transmembrane</keyword>
<dbReference type="Proteomes" id="UP001314229">
    <property type="component" value="Unassembled WGS sequence"/>
</dbReference>
<dbReference type="Pfam" id="PF00147">
    <property type="entry name" value="Fibrinogen_C"/>
    <property type="match status" value="1"/>
</dbReference>
<evidence type="ECO:0000259" key="33">
    <source>
        <dbReference type="PROSITE" id="PS51406"/>
    </source>
</evidence>
<dbReference type="InterPro" id="IPR017972">
    <property type="entry name" value="Cyt_P450_CS"/>
</dbReference>
<feature type="region of interest" description="Disordered" evidence="29">
    <location>
        <begin position="519"/>
        <end position="544"/>
    </location>
</feature>
<dbReference type="PANTHER" id="PTHR46708">
    <property type="entry name" value="TENASCIN"/>
    <property type="match status" value="1"/>
</dbReference>
<dbReference type="GO" id="GO:0005789">
    <property type="term" value="C:endoplasmic reticulum membrane"/>
    <property type="evidence" value="ECO:0007669"/>
    <property type="project" value="UniProtKB-SubCell"/>
</dbReference>
<keyword evidence="35" id="KW-1185">Reference proteome</keyword>
<dbReference type="PROSITE" id="PS00086">
    <property type="entry name" value="CYTOCHROME_P450"/>
    <property type="match status" value="1"/>
</dbReference>
<protein>
    <recommendedName>
        <fullName evidence="22">Steroid 21-hydroxylase</fullName>
        <ecNumber evidence="21">1.14.14.16</ecNumber>
    </recommendedName>
    <alternativeName>
        <fullName evidence="26">21-OHase</fullName>
    </alternativeName>
    <alternativeName>
        <fullName evidence="23">Cytochrome P-450c21</fullName>
    </alternativeName>
    <alternativeName>
        <fullName evidence="27">Cytochrome P450 21</fullName>
    </alternativeName>
    <alternativeName>
        <fullName evidence="25">Cytochrome P450 XXI</fullName>
    </alternativeName>
    <alternativeName>
        <fullName evidence="24">Cytochrome P450-C21</fullName>
    </alternativeName>
</protein>
<dbReference type="CDD" id="cd00087">
    <property type="entry name" value="FReD"/>
    <property type="match status" value="1"/>
</dbReference>
<dbReference type="GO" id="GO:0005615">
    <property type="term" value="C:extracellular space"/>
    <property type="evidence" value="ECO:0007669"/>
    <property type="project" value="TreeGrafter"/>
</dbReference>
<evidence type="ECO:0000256" key="2">
    <source>
        <dbReference type="ARBA" id="ARBA00004498"/>
    </source>
</evidence>
<dbReference type="FunFam" id="3.90.215.10:FF:000001">
    <property type="entry name" value="Tenascin isoform 1"/>
    <property type="match status" value="1"/>
</dbReference>
<dbReference type="Gene3D" id="2.10.25.10">
    <property type="entry name" value="Laminin"/>
    <property type="match status" value="1"/>
</dbReference>
<keyword evidence="9" id="KW-0732">Signal</keyword>
<comment type="similarity">
    <text evidence="4">Belongs to the cytochrome P450 family.</text>
</comment>
<evidence type="ECO:0000256" key="6">
    <source>
        <dbReference type="ARBA" id="ARBA00022536"/>
    </source>
</evidence>
<keyword evidence="20" id="KW-0393">Immunoglobulin domain</keyword>
<feature type="domain" description="Fibronectin type-III" evidence="32">
    <location>
        <begin position="895"/>
        <end position="984"/>
    </location>
</feature>
<accession>A0AAV1NMC8</accession>
<evidence type="ECO:0000256" key="15">
    <source>
        <dbReference type="ARBA" id="ARBA00023033"/>
    </source>
</evidence>
<evidence type="ECO:0000256" key="10">
    <source>
        <dbReference type="ARBA" id="ARBA00022737"/>
    </source>
</evidence>
<organism evidence="34 35">
    <name type="scientific">Scomber scombrus</name>
    <name type="common">Atlantic mackerel</name>
    <name type="synonym">Scomber vernalis</name>
    <dbReference type="NCBI Taxonomy" id="13677"/>
    <lineage>
        <taxon>Eukaryota</taxon>
        <taxon>Metazoa</taxon>
        <taxon>Chordata</taxon>
        <taxon>Craniata</taxon>
        <taxon>Vertebrata</taxon>
        <taxon>Euteleostomi</taxon>
        <taxon>Actinopterygii</taxon>
        <taxon>Neopterygii</taxon>
        <taxon>Teleostei</taxon>
        <taxon>Neoteleostei</taxon>
        <taxon>Acanthomorphata</taxon>
        <taxon>Pelagiaria</taxon>
        <taxon>Scombriformes</taxon>
        <taxon>Scombridae</taxon>
        <taxon>Scomber</taxon>
    </lineage>
</organism>
<gene>
    <name evidence="34" type="ORF">FSCOSCO3_A035645</name>
</gene>
<evidence type="ECO:0000256" key="9">
    <source>
        <dbReference type="ARBA" id="ARBA00022729"/>
    </source>
</evidence>
<dbReference type="FunFam" id="1.10.630.10:FF:000049">
    <property type="entry name" value="steroid 21-hydroxylase isoform X1"/>
    <property type="match status" value="1"/>
</dbReference>
<dbReference type="InterPro" id="IPR007110">
    <property type="entry name" value="Ig-like_dom"/>
</dbReference>
<dbReference type="GO" id="GO:0020037">
    <property type="term" value="F:heme binding"/>
    <property type="evidence" value="ECO:0007669"/>
    <property type="project" value="InterPro"/>
</dbReference>
<dbReference type="GO" id="GO:0004509">
    <property type="term" value="F:steroid 21-monooxygenase activity"/>
    <property type="evidence" value="ECO:0007669"/>
    <property type="project" value="UniProtKB-EC"/>
</dbReference>
<feature type="compositionally biased region" description="Polar residues" evidence="29">
    <location>
        <begin position="181"/>
        <end position="191"/>
    </location>
</feature>
<evidence type="ECO:0000256" key="20">
    <source>
        <dbReference type="ARBA" id="ARBA00023319"/>
    </source>
</evidence>
<dbReference type="CDD" id="cd00055">
    <property type="entry name" value="EGF_Lam"/>
    <property type="match status" value="1"/>
</dbReference>
<dbReference type="GO" id="GO:0005506">
    <property type="term" value="F:iron ion binding"/>
    <property type="evidence" value="ECO:0007669"/>
    <property type="project" value="InterPro"/>
</dbReference>
<dbReference type="GO" id="GO:0006694">
    <property type="term" value="P:steroid biosynthetic process"/>
    <property type="evidence" value="ECO:0007669"/>
    <property type="project" value="UniProtKB-KW"/>
</dbReference>
<dbReference type="SMART" id="SM00186">
    <property type="entry name" value="FBG"/>
    <property type="match status" value="1"/>
</dbReference>
<sequence>MANERRNSTGSNMTKPNAVFTMSKPKTSGPLAKQTIRPSLKPNTGNQTVLPTPATNQKPPAVNSAVTTKSKPSPAVIQTTPSPVKATTASGTVTNKDKHTASVNQTVLAKSVSDVRAAKDKPIPIGTPNVQSASTKSASASSAKTPKDKLQPLVNETVSIKSPSTSDGKTAKDKPAPAVIQNVQSTSTKSAPASGAKTTKSKHTASINQTAVVKSPSISDVKNPKDKSAPAVVQTALSTPVKSATASGSAAEKDKVTASGNQTAVVKAPTSTKEKPAPVQPIKVVISDGCESSNTKEQELKLKPGTPLVMTHKISLLPGGCTGGCEAEMAALKGRVARLEREMSNLKEKCPCSPTCSNDCSGNGECQKGKCVCRKGFLGPDCSKCADGAECSKKSAKGKVNKDSNVIKENMQEKPTKVELTLFEKRDQKKGIQAKETDAKPKVATIAKTGLVKTQAKLDVSVKKITLKGSSSATKTIRPTVGQVLLKHEGRKQEEARKGKTTVLTSKKVLQKTDHKLVKEGTESKSFPKSNQLKDEPHTNVTQSNVKKLNGTTRIVTVLSKVLAVNKTRTGKESIEQSTLAEKNVTQSFGPKHIKKVKVETENVQSADNRNTEAGKIGKGRVTPKSQYIVNSTNTETSDEARVLQNKTNTHVSGMSTRRMGGSGLGSVKVVNISSYSFTVTWSAPQGMFKNFTVVRREPRTEGDEDEYEEFEEEALEGEKVSTAKNTTEFQVHSESMNMTASSGKVVVSRGRVETKRINMVVPGNVRSVEFSNLRANTRYVLYIYGTAAERRSKIHRVIATTGPEPATEMVFSNVTESSVTVSWSKPKTAITGFRITYTHIVTGESRAMSVDSKQSHVVLSSLSAGFSYMIAVFSTQGRAQSDALTSTITTVPAAPTHLQAINVTDTRAVLQWTPSLGKVDRFIISYESSKTPNVTVTVMLSGNSVEHQLRGLQRGTLYTVKVLSQKDSLQNTAISTTFTTANVVKASEVGPRSALIVWKTSTVVYHSYRVIYQVVGEETKELILEPTITEYKLTGLLPMSRYIVLVQGERNGHYTPIVTTEFLTGKVRFPFPTECSQELLNGALQSGEVNIYPQGREGQAVRVYCDMETDGGGWTVFQRRMNGKTDFYRTWSEYRVGFGNLSEEFWLGNELLHNLTSIGPVSLRVDMQSGNDTAYAHYANFSIDSEERLYTLTVSGYTGTAGDSMRYHNGRPFSARDKDPDSLGIHCAKAYMGGWWYKNCYKTNLNGLYGTNSNNQEDHRGSKLTVESGLQFLYQFLPYSSSPSLPGPPSFFLIGNMMELAHEHLPIHLTNLAQRYGSIYQLKCGNTTMVVLNSSEVIREALVKKWSDFAGRPISYTGDIVSGGGRSISLGDYGEEWRAHRRLVHSALQRCCQQSLHDVIERQAVHLRKVLMDYQGSPVDLSEDFTVAASNVITTLAFGKEYDKSSSELQQLHNCLNEIVGLWGSSWISALDSFPLLRKLPNPVFARLLKEVARRDEIIGKHLNNYKSQDKKTEDAITGSLLQGLENHHNTEHGALLTDTHVHMATVDLLIGGTETTAAWLNWTIAFLLHRPEVQTRVHEELRTVLEGQDPKYSDRHKLPVLCALINEVLRLRPVAPLAVPHRAIRDSRIAGYFIPKNTVIIPNLFGAHHDPAVWTDPYSFIPERFLEGGGGSTRALMPFGGGARLCLGESVAKMELFLFTAYLLRDFQFIPPEAKSSLPDLKGVASVVLKVKSYKVMARPRLMDVMFAILAENIILPCGIPSIKSCSSTNWNMAGEFGSVTEVVKAGKVTGPNAHRLVMLRNCSLQINHLINDDARLYTCENGSCNSSISLQILKITEKTTFEKDKIELQCFLDTYKGHAPCSDRDIHIKWTTEDNIPIKGSRFHFEKSSNCFSKLIITKKVTDHHRKWRCQISKNDMVKATISYTTTVTDGIEEVFAAVGESVSFSCTNTSSLGVGGSVKWAVCGRPLTADMSPEKGQTSAFHVKEDSLLFISEVSALYSCDYQCSESTGEQKVLNKVRLHTLDVTTKYGPGGDNLTLTCVLTCAQECEKDFSLTWCGSSQYGWQGSLMNANNTIISTLFLPVLPVRSVEIACCVHREGAVMTSKTWQPVYPLQRLAWLALPLGVLMCAVAGGLYMYMKRKRNKDAGTEQSSTEMTHVYDIIQDDNNEDPFPPRQRKREAATTTDSFYDLLQAVN</sequence>
<evidence type="ECO:0000256" key="5">
    <source>
        <dbReference type="ARBA" id="ARBA00022530"/>
    </source>
</evidence>
<keyword evidence="10" id="KW-0677">Repeat</keyword>
<evidence type="ECO:0000256" key="26">
    <source>
        <dbReference type="ARBA" id="ARBA00044304"/>
    </source>
</evidence>
<reference evidence="34 35" key="1">
    <citation type="submission" date="2024-01" db="EMBL/GenBank/DDBJ databases">
        <authorList>
            <person name="Alioto T."/>
            <person name="Alioto T."/>
            <person name="Gomez Garrido J."/>
        </authorList>
    </citation>
    <scope>NUCLEOTIDE SEQUENCE [LARGE SCALE GENOMIC DNA]</scope>
</reference>
<comment type="caution">
    <text evidence="34">The sequence shown here is derived from an EMBL/GenBank/DDBJ whole genome shotgun (WGS) entry which is preliminary data.</text>
</comment>
<feature type="compositionally biased region" description="Polar residues" evidence="29">
    <location>
        <begin position="154"/>
        <end position="168"/>
    </location>
</feature>
<feature type="binding site" description="axial binding residue" evidence="28">
    <location>
        <position position="1688"/>
    </location>
    <ligand>
        <name>heme</name>
        <dbReference type="ChEBI" id="CHEBI:30413"/>
    </ligand>
    <ligandPart>
        <name>Fe</name>
        <dbReference type="ChEBI" id="CHEBI:18248"/>
    </ligandPart>
</feature>
<keyword evidence="5" id="KW-0964">Secreted</keyword>
<dbReference type="InterPro" id="IPR014716">
    <property type="entry name" value="Fibrinogen_a/b/g_C_1"/>
</dbReference>
<feature type="region of interest" description="Disordered" evidence="29">
    <location>
        <begin position="2166"/>
        <end position="2186"/>
    </location>
</feature>
<dbReference type="InterPro" id="IPR002401">
    <property type="entry name" value="Cyt_P450_E_grp-I"/>
</dbReference>
<dbReference type="PANTHER" id="PTHR46708:SF1">
    <property type="entry name" value="TENASCIN"/>
    <property type="match status" value="1"/>
</dbReference>
<evidence type="ECO:0000256" key="27">
    <source>
        <dbReference type="ARBA" id="ARBA00044342"/>
    </source>
</evidence>
<feature type="domain" description="Ig-like" evidence="31">
    <location>
        <begin position="1923"/>
        <end position="2019"/>
    </location>
</feature>
<dbReference type="Gene3D" id="3.90.215.10">
    <property type="entry name" value="Gamma Fibrinogen, chain A, domain 1"/>
    <property type="match status" value="1"/>
</dbReference>
<dbReference type="GO" id="GO:0030155">
    <property type="term" value="P:regulation of cell adhesion"/>
    <property type="evidence" value="ECO:0007669"/>
    <property type="project" value="TreeGrafter"/>
</dbReference>
<evidence type="ECO:0000256" key="28">
    <source>
        <dbReference type="PIRSR" id="PIRSR602401-1"/>
    </source>
</evidence>
<dbReference type="Pfam" id="PF00067">
    <property type="entry name" value="p450"/>
    <property type="match status" value="1"/>
</dbReference>
<dbReference type="Gene3D" id="1.10.630.10">
    <property type="entry name" value="Cytochrome P450"/>
    <property type="match status" value="1"/>
</dbReference>
<dbReference type="EC" id="1.14.14.16" evidence="21"/>
<dbReference type="InterPro" id="IPR036179">
    <property type="entry name" value="Ig-like_dom_sf"/>
</dbReference>
<dbReference type="SUPFAM" id="SSF56496">
    <property type="entry name" value="Fibrinogen C-terminal domain-like"/>
    <property type="match status" value="1"/>
</dbReference>
<evidence type="ECO:0000256" key="16">
    <source>
        <dbReference type="ARBA" id="ARBA00023121"/>
    </source>
</evidence>
<evidence type="ECO:0000256" key="12">
    <source>
        <dbReference type="ARBA" id="ARBA00022848"/>
    </source>
</evidence>
<name>A0AAV1NMC8_SCOSC</name>
<evidence type="ECO:0000256" key="17">
    <source>
        <dbReference type="ARBA" id="ARBA00023136"/>
    </source>
</evidence>
<keyword evidence="12" id="KW-0492">Microsome</keyword>
<keyword evidence="8 28" id="KW-0479">Metal-binding</keyword>
<comment type="cofactor">
    <cofactor evidence="28">
        <name>heme</name>
        <dbReference type="ChEBI" id="CHEBI:30413"/>
    </cofactor>
</comment>
<evidence type="ECO:0000259" key="31">
    <source>
        <dbReference type="PROSITE" id="PS50835"/>
    </source>
</evidence>
<keyword evidence="15" id="KW-0503">Monooxygenase</keyword>
<dbReference type="EMBL" id="CAWUFR010000045">
    <property type="protein sequence ID" value="CAK6960492.1"/>
    <property type="molecule type" value="Genomic_DNA"/>
</dbReference>
<dbReference type="NCBIfam" id="NF040941">
    <property type="entry name" value="GGGWT_bact"/>
    <property type="match status" value="1"/>
</dbReference>
<keyword evidence="5" id="KW-0272">Extracellular matrix</keyword>
<evidence type="ECO:0000256" key="14">
    <source>
        <dbReference type="ARBA" id="ARBA00023004"/>
    </source>
</evidence>